<name>A0AAE0RNQ4_9BIVA</name>
<dbReference type="Proteomes" id="UP001195483">
    <property type="component" value="Unassembled WGS sequence"/>
</dbReference>
<gene>
    <name evidence="1" type="ORF">CHS0354_034180</name>
</gene>
<reference evidence="1" key="3">
    <citation type="submission" date="2023-05" db="EMBL/GenBank/DDBJ databases">
        <authorList>
            <person name="Smith C.H."/>
        </authorList>
    </citation>
    <scope>NUCLEOTIDE SEQUENCE</scope>
    <source>
        <strain evidence="1">CHS0354</strain>
        <tissue evidence="1">Mantle</tissue>
    </source>
</reference>
<organism evidence="1 2">
    <name type="scientific">Potamilus streckersoni</name>
    <dbReference type="NCBI Taxonomy" id="2493646"/>
    <lineage>
        <taxon>Eukaryota</taxon>
        <taxon>Metazoa</taxon>
        <taxon>Spiralia</taxon>
        <taxon>Lophotrochozoa</taxon>
        <taxon>Mollusca</taxon>
        <taxon>Bivalvia</taxon>
        <taxon>Autobranchia</taxon>
        <taxon>Heteroconchia</taxon>
        <taxon>Palaeoheterodonta</taxon>
        <taxon>Unionida</taxon>
        <taxon>Unionoidea</taxon>
        <taxon>Unionidae</taxon>
        <taxon>Ambleminae</taxon>
        <taxon>Lampsilini</taxon>
        <taxon>Potamilus</taxon>
    </lineage>
</organism>
<dbReference type="EMBL" id="JAEAOA010002000">
    <property type="protein sequence ID" value="KAK3576505.1"/>
    <property type="molecule type" value="Genomic_DNA"/>
</dbReference>
<protein>
    <submittedName>
        <fullName evidence="1">Uncharacterized protein</fullName>
    </submittedName>
</protein>
<sequence length="244" mass="27469">MDNGSRHSGCVRTRSRLLPIYFPGRNYARDPKQKYLLVQDVGSCFNPVQAYLEVVRRSLKAKDKDHVVADKEELVKNDILSLFDRGTSLTTTRVLDFVNDILNLVFVVLYGLTHGKCLCDIPLTHIGFCRDVHMVILSVTDSPKKAITTSYSALTPQTQAGSHSSCSKFDLCMRTMTSGLETNMNNFMREYPFPPGHNHGQAVKWALTSSPEKMSVKYPRFLCGNLTSEQIECAVDYCSQHYST</sequence>
<evidence type="ECO:0000313" key="2">
    <source>
        <dbReference type="Proteomes" id="UP001195483"/>
    </source>
</evidence>
<reference evidence="1" key="2">
    <citation type="journal article" date="2021" name="Genome Biol. Evol.">
        <title>Developing a high-quality reference genome for a parasitic bivalve with doubly uniparental inheritance (Bivalvia: Unionida).</title>
        <authorList>
            <person name="Smith C.H."/>
        </authorList>
    </citation>
    <scope>NUCLEOTIDE SEQUENCE</scope>
    <source>
        <strain evidence="1">CHS0354</strain>
        <tissue evidence="1">Mantle</tissue>
    </source>
</reference>
<reference evidence="1" key="1">
    <citation type="journal article" date="2021" name="Genome Biol. Evol.">
        <title>A High-Quality Reference Genome for a Parasitic Bivalve with Doubly Uniparental Inheritance (Bivalvia: Unionida).</title>
        <authorList>
            <person name="Smith C.H."/>
        </authorList>
    </citation>
    <scope>NUCLEOTIDE SEQUENCE</scope>
    <source>
        <strain evidence="1">CHS0354</strain>
    </source>
</reference>
<keyword evidence="2" id="KW-1185">Reference proteome</keyword>
<proteinExistence type="predicted"/>
<comment type="caution">
    <text evidence="1">The sequence shown here is derived from an EMBL/GenBank/DDBJ whole genome shotgun (WGS) entry which is preliminary data.</text>
</comment>
<accession>A0AAE0RNQ4</accession>
<evidence type="ECO:0000313" key="1">
    <source>
        <dbReference type="EMBL" id="KAK3576505.1"/>
    </source>
</evidence>
<dbReference type="AlphaFoldDB" id="A0AAE0RNQ4"/>